<dbReference type="PANTHER" id="PTHR13129:SF4">
    <property type="entry name" value="DDB1- AND CUL4-ASSOCIATED FACTOR 1"/>
    <property type="match status" value="1"/>
</dbReference>
<dbReference type="AlphaFoldDB" id="A0A498P5V6"/>
<dbReference type="Proteomes" id="UP000290572">
    <property type="component" value="Unassembled WGS sequence"/>
</dbReference>
<keyword evidence="2" id="KW-0539">Nucleus</keyword>
<evidence type="ECO:0000313" key="4">
    <source>
        <dbReference type="Proteomes" id="UP000290572"/>
    </source>
</evidence>
<dbReference type="InterPro" id="IPR015943">
    <property type="entry name" value="WD40/YVTN_repeat-like_dom_sf"/>
</dbReference>
<evidence type="ECO:0000313" key="3">
    <source>
        <dbReference type="EMBL" id="RXN39286.1"/>
    </source>
</evidence>
<protein>
    <submittedName>
        <fullName evidence="3">VPRBP-like isoform X1</fullName>
    </submittedName>
</protein>
<dbReference type="STRING" id="84645.A0A498P5V6"/>
<dbReference type="GO" id="GO:0030331">
    <property type="term" value="F:nuclear estrogen receptor binding"/>
    <property type="evidence" value="ECO:0007669"/>
    <property type="project" value="TreeGrafter"/>
</dbReference>
<organism evidence="3 4">
    <name type="scientific">Labeo rohita</name>
    <name type="common">Indian major carp</name>
    <name type="synonym">Cyprinus rohita</name>
    <dbReference type="NCBI Taxonomy" id="84645"/>
    <lineage>
        <taxon>Eukaryota</taxon>
        <taxon>Metazoa</taxon>
        <taxon>Chordata</taxon>
        <taxon>Craniata</taxon>
        <taxon>Vertebrata</taxon>
        <taxon>Euteleostomi</taxon>
        <taxon>Actinopterygii</taxon>
        <taxon>Neopterygii</taxon>
        <taxon>Teleostei</taxon>
        <taxon>Ostariophysi</taxon>
        <taxon>Cypriniformes</taxon>
        <taxon>Cyprinidae</taxon>
        <taxon>Labeoninae</taxon>
        <taxon>Labeonini</taxon>
        <taxon>Labeo</taxon>
    </lineage>
</organism>
<dbReference type="GO" id="GO:0080008">
    <property type="term" value="C:Cul4-RING E3 ubiquitin ligase complex"/>
    <property type="evidence" value="ECO:0007669"/>
    <property type="project" value="TreeGrafter"/>
</dbReference>
<accession>A0A498P5V6</accession>
<reference evidence="3 4" key="1">
    <citation type="submission" date="2018-03" db="EMBL/GenBank/DDBJ databases">
        <title>Draft genome sequence of Rohu Carp (Labeo rohita).</title>
        <authorList>
            <person name="Das P."/>
            <person name="Kushwaha B."/>
            <person name="Joshi C.G."/>
            <person name="Kumar D."/>
            <person name="Nagpure N.S."/>
            <person name="Sahoo L."/>
            <person name="Das S.P."/>
            <person name="Bit A."/>
            <person name="Patnaik S."/>
            <person name="Meher P.K."/>
            <person name="Jayasankar P."/>
            <person name="Koringa P.G."/>
            <person name="Patel N.V."/>
            <person name="Hinsu A.T."/>
            <person name="Kumar R."/>
            <person name="Pandey M."/>
            <person name="Agarwal S."/>
            <person name="Srivastava S."/>
            <person name="Singh M."/>
            <person name="Iquebal M.A."/>
            <person name="Jaiswal S."/>
            <person name="Angadi U.B."/>
            <person name="Kumar N."/>
            <person name="Raza M."/>
            <person name="Shah T.M."/>
            <person name="Rai A."/>
            <person name="Jena J.K."/>
        </authorList>
    </citation>
    <scope>NUCLEOTIDE SEQUENCE [LARGE SCALE GENOMIC DNA]</scope>
    <source>
        <strain evidence="3">DASCIFA01</strain>
        <tissue evidence="3">Testis</tissue>
    </source>
</reference>
<dbReference type="EMBL" id="QBIY01002180">
    <property type="protein sequence ID" value="RXN39286.1"/>
    <property type="molecule type" value="Genomic_DNA"/>
</dbReference>
<keyword evidence="4" id="KW-1185">Reference proteome</keyword>
<dbReference type="SUPFAM" id="SSF50978">
    <property type="entry name" value="WD40 repeat-like"/>
    <property type="match status" value="1"/>
</dbReference>
<evidence type="ECO:0000256" key="1">
    <source>
        <dbReference type="ARBA" id="ARBA00004123"/>
    </source>
</evidence>
<gene>
    <name evidence="3" type="ORF">ROHU_000328</name>
</gene>
<dbReference type="InterPro" id="IPR033270">
    <property type="entry name" value="VPRBP/DCAF1"/>
</dbReference>
<proteinExistence type="predicted"/>
<dbReference type="GO" id="GO:1990244">
    <property type="term" value="F:histone H2AT120 kinase activity"/>
    <property type="evidence" value="ECO:0007669"/>
    <property type="project" value="TreeGrafter"/>
</dbReference>
<evidence type="ECO:0000256" key="2">
    <source>
        <dbReference type="ARBA" id="ARBA00023242"/>
    </source>
</evidence>
<dbReference type="GO" id="GO:0005634">
    <property type="term" value="C:nucleus"/>
    <property type="evidence" value="ECO:0007669"/>
    <property type="project" value="UniProtKB-SubCell"/>
</dbReference>
<dbReference type="InterPro" id="IPR036322">
    <property type="entry name" value="WD40_repeat_dom_sf"/>
</dbReference>
<dbReference type="PANTHER" id="PTHR13129">
    <property type="entry name" value="VPRBP PROTEIN-RELATED"/>
    <property type="match status" value="1"/>
</dbReference>
<name>A0A498P5V6_LABRO</name>
<dbReference type="Gene3D" id="2.130.10.10">
    <property type="entry name" value="YVTN repeat-like/Quinoprotein amine dehydrogenase"/>
    <property type="match status" value="2"/>
</dbReference>
<dbReference type="GO" id="GO:0016567">
    <property type="term" value="P:protein ubiquitination"/>
    <property type="evidence" value="ECO:0007669"/>
    <property type="project" value="InterPro"/>
</dbReference>
<comment type="subcellular location">
    <subcellularLocation>
        <location evidence="1">Nucleus</location>
    </subcellularLocation>
</comment>
<sequence>MLLIRWTRFRPISVFREAEEDESGFMCCAFSARERFLMLGTCTGQLKLYNVFSGQEEARWFPVVDISFLELSLIRTVGYEVRIHHEIYDIQSGQKLLTLNNPDLANNYKRNCATFNPTDDLVLNDGVMWDVRTAQAIHKFDKFNMNISGVFHPNGLEVIINTEIVYFSAQ</sequence>
<comment type="caution">
    <text evidence="3">The sequence shown here is derived from an EMBL/GenBank/DDBJ whole genome shotgun (WGS) entry which is preliminary data.</text>
</comment>